<reference evidence="5 6" key="1">
    <citation type="journal article" date="2007" name="Appl. Environ. Microbiol.">
        <title>Isolation of key methanogens for global methane emission from rice paddy fields: a novel isolate affiliated with the clone cluster rice cluster I.</title>
        <authorList>
            <person name="Sakai S."/>
            <person name="Imachi H."/>
            <person name="Sekiguchi Y."/>
            <person name="Ohashi A."/>
            <person name="Harada H."/>
            <person name="Kamagata Y."/>
        </authorList>
    </citation>
    <scope>NUCLEOTIDE SEQUENCE [LARGE SCALE GENOMIC DNA]</scope>
    <source>
        <strain evidence="6">DSM 17711 / JCM 13418 / NBRC 101707 / SANAE</strain>
    </source>
</reference>
<sequence length="189" mass="21074">MYEGRPPWDIGRPQPAFVKLFRDGEIKRGRILDVGCGTGENALFLAEAGCDVTGVDIAHRAIELAKEKAAKRNKSVDFFVCDVLTLGSCFREGEFDTVIDSGLFHTLADEDRPVFLKQVFSVLKSNGEYFMMCFSDKEPGEWGPRRVSKGEIIGALEPHFRINYIKDAAFESLTRRGGSKAYLVSANKK</sequence>
<dbReference type="SUPFAM" id="SSF53335">
    <property type="entry name" value="S-adenosyl-L-methionine-dependent methyltransferases"/>
    <property type="match status" value="1"/>
</dbReference>
<dbReference type="EMBL" id="AP011532">
    <property type="protein sequence ID" value="BAI60663.1"/>
    <property type="molecule type" value="Genomic_DNA"/>
</dbReference>
<evidence type="ECO:0000313" key="6">
    <source>
        <dbReference type="Proteomes" id="UP000001882"/>
    </source>
</evidence>
<dbReference type="PANTHER" id="PTHR43464:SF19">
    <property type="entry name" value="UBIQUINONE BIOSYNTHESIS O-METHYLTRANSFERASE, MITOCHONDRIAL"/>
    <property type="match status" value="1"/>
</dbReference>
<evidence type="ECO:0000256" key="1">
    <source>
        <dbReference type="ARBA" id="ARBA00022603"/>
    </source>
</evidence>
<dbReference type="eggNOG" id="arCOG03570">
    <property type="taxonomic scope" value="Archaea"/>
</dbReference>
<keyword evidence="3" id="KW-0949">S-adenosyl-L-methionine</keyword>
<dbReference type="InterPro" id="IPR029063">
    <property type="entry name" value="SAM-dependent_MTases_sf"/>
</dbReference>
<dbReference type="InParanoid" id="D1YW41"/>
<dbReference type="Gene3D" id="3.40.50.150">
    <property type="entry name" value="Vaccinia Virus protein VP39"/>
    <property type="match status" value="1"/>
</dbReference>
<dbReference type="InterPro" id="IPR041698">
    <property type="entry name" value="Methyltransf_25"/>
</dbReference>
<keyword evidence="2" id="KW-0808">Transferase</keyword>
<reference evidence="5 6" key="2">
    <citation type="journal article" date="2008" name="Int. J. Syst. Evol. Microbiol.">
        <title>Methanocella paludicola gen. nov., sp. nov., a methane-producing archaeon, the first isolate of the lineage 'Rice Cluster I', and proposal of the new archaeal order Methanocellales ord. nov.</title>
        <authorList>
            <person name="Sakai S."/>
            <person name="Imachi H."/>
            <person name="Hanada S."/>
            <person name="Ohashi A."/>
            <person name="Harada H."/>
            <person name="Kamagata Y."/>
        </authorList>
    </citation>
    <scope>NUCLEOTIDE SEQUENCE [LARGE SCALE GENOMIC DNA]</scope>
    <source>
        <strain evidence="6">DSM 17711 / JCM 13418 / NBRC 101707 / SANAE</strain>
    </source>
</reference>
<feature type="domain" description="Methyltransferase" evidence="4">
    <location>
        <begin position="31"/>
        <end position="127"/>
    </location>
</feature>
<evidence type="ECO:0000256" key="2">
    <source>
        <dbReference type="ARBA" id="ARBA00022679"/>
    </source>
</evidence>
<dbReference type="KEGG" id="mpd:MCP_0591"/>
<dbReference type="CDD" id="cd02440">
    <property type="entry name" value="AdoMet_MTases"/>
    <property type="match status" value="1"/>
</dbReference>
<dbReference type="PROSITE" id="PS51585">
    <property type="entry name" value="SAM_MT_TPMT"/>
    <property type="match status" value="1"/>
</dbReference>
<dbReference type="AlphaFoldDB" id="D1YW41"/>
<keyword evidence="1 5" id="KW-0489">Methyltransferase</keyword>
<reference evidence="6" key="3">
    <citation type="journal article" date="2011" name="PLoS ONE">
        <title>Genome sequence of a mesophilic hydrogenotrophic methanogen Methanocella paludicola, the first cultivated representative of the order Methanocellales.</title>
        <authorList>
            <person name="Sakai S."/>
            <person name="Takaki Y."/>
            <person name="Shimamura S."/>
            <person name="Sekine M."/>
            <person name="Tajima T."/>
            <person name="Kosugi H."/>
            <person name="Ichikawa N."/>
            <person name="Tasumi E."/>
            <person name="Hiraki A.T."/>
            <person name="Shimizu A."/>
            <person name="Kato Y."/>
            <person name="Nishiko R."/>
            <person name="Mori K."/>
            <person name="Fujita N."/>
            <person name="Imachi H."/>
            <person name="Takai K."/>
        </authorList>
    </citation>
    <scope>NUCLEOTIDE SEQUENCE [LARGE SCALE GENOMIC DNA]</scope>
    <source>
        <strain evidence="6">DSM 17711 / JCM 13418 / NBRC 101707 / SANAE</strain>
    </source>
</reference>
<dbReference type="PATRIC" id="fig|304371.9.peg.608"/>
<dbReference type="PANTHER" id="PTHR43464">
    <property type="entry name" value="METHYLTRANSFERASE"/>
    <property type="match status" value="1"/>
</dbReference>
<dbReference type="Proteomes" id="UP000001882">
    <property type="component" value="Chromosome"/>
</dbReference>
<dbReference type="InterPro" id="IPR008854">
    <property type="entry name" value="TPMT"/>
</dbReference>
<name>D1YW41_METPS</name>
<dbReference type="Pfam" id="PF13649">
    <property type="entry name" value="Methyltransf_25"/>
    <property type="match status" value="1"/>
</dbReference>
<gene>
    <name evidence="5" type="ordered locus">MCP_0591</name>
</gene>
<dbReference type="GO" id="GO:0032259">
    <property type="term" value="P:methylation"/>
    <property type="evidence" value="ECO:0007669"/>
    <property type="project" value="UniProtKB-KW"/>
</dbReference>
<evidence type="ECO:0000259" key="4">
    <source>
        <dbReference type="Pfam" id="PF13649"/>
    </source>
</evidence>
<dbReference type="OrthoDB" id="147504at2157"/>
<evidence type="ECO:0000313" key="5">
    <source>
        <dbReference type="EMBL" id="BAI60663.1"/>
    </source>
</evidence>
<evidence type="ECO:0000256" key="3">
    <source>
        <dbReference type="ARBA" id="ARBA00022691"/>
    </source>
</evidence>
<organism evidence="5 6">
    <name type="scientific">Methanocella paludicola (strain DSM 17711 / JCM 13418 / NBRC 101707 / SANAE)</name>
    <dbReference type="NCBI Taxonomy" id="304371"/>
    <lineage>
        <taxon>Archaea</taxon>
        <taxon>Methanobacteriati</taxon>
        <taxon>Methanobacteriota</taxon>
        <taxon>Stenosarchaea group</taxon>
        <taxon>Methanomicrobia</taxon>
        <taxon>Methanocellales</taxon>
        <taxon>Methanocellaceae</taxon>
        <taxon>Methanocella</taxon>
    </lineage>
</organism>
<protein>
    <submittedName>
        <fullName evidence="5">Methyltransferase</fullName>
    </submittedName>
</protein>
<keyword evidence="6" id="KW-1185">Reference proteome</keyword>
<proteinExistence type="predicted"/>
<dbReference type="GO" id="GO:0008757">
    <property type="term" value="F:S-adenosylmethionine-dependent methyltransferase activity"/>
    <property type="evidence" value="ECO:0007669"/>
    <property type="project" value="InterPro"/>
</dbReference>
<accession>D1YW41</accession>